<comment type="function">
    <text evidence="7">Catalyzes the NAD(P)-dependent oxidation of 4-(phosphooxy)-L-threonine (HTP) into 2-amino-3-oxo-4-(phosphooxy)butyric acid which spontaneously decarboxylates to form 3-amino-2-oxopropyl phosphate (AHAP).</text>
</comment>
<evidence type="ECO:0000256" key="4">
    <source>
        <dbReference type="ARBA" id="ARBA00023002"/>
    </source>
</evidence>
<dbReference type="NCBIfam" id="TIGR00557">
    <property type="entry name" value="pdxA"/>
    <property type="match status" value="1"/>
</dbReference>
<dbReference type="NCBIfam" id="NF003699">
    <property type="entry name" value="PRK05312.1"/>
    <property type="match status" value="1"/>
</dbReference>
<comment type="catalytic activity">
    <reaction evidence="7">
        <text>4-(phosphooxy)-L-threonine + NAD(+) = 3-amino-2-oxopropyl phosphate + CO2 + NADH</text>
        <dbReference type="Rhea" id="RHEA:32275"/>
        <dbReference type="ChEBI" id="CHEBI:16526"/>
        <dbReference type="ChEBI" id="CHEBI:57279"/>
        <dbReference type="ChEBI" id="CHEBI:57540"/>
        <dbReference type="ChEBI" id="CHEBI:57945"/>
        <dbReference type="ChEBI" id="CHEBI:58452"/>
        <dbReference type="EC" id="1.1.1.262"/>
    </reaction>
</comment>
<keyword evidence="6 7" id="KW-0664">Pyridoxine biosynthesis</keyword>
<comment type="similarity">
    <text evidence="7">Belongs to the PdxA family.</text>
</comment>
<evidence type="ECO:0000313" key="9">
    <source>
        <dbReference type="EMBL" id="TCP38431.1"/>
    </source>
</evidence>
<organism evidence="9 10">
    <name type="scientific">Rhodothalassium salexigens DSM 2132</name>
    <dbReference type="NCBI Taxonomy" id="1188247"/>
    <lineage>
        <taxon>Bacteria</taxon>
        <taxon>Pseudomonadati</taxon>
        <taxon>Pseudomonadota</taxon>
        <taxon>Alphaproteobacteria</taxon>
        <taxon>Rhodothalassiales</taxon>
        <taxon>Rhodothalassiaceae</taxon>
        <taxon>Rhodothalassium</taxon>
    </lineage>
</organism>
<dbReference type="UniPathway" id="UPA00244">
    <property type="reaction ID" value="UER00312"/>
</dbReference>
<evidence type="ECO:0000256" key="7">
    <source>
        <dbReference type="HAMAP-Rule" id="MF_00536"/>
    </source>
</evidence>
<feature type="binding site" evidence="7">
    <location>
        <position position="286"/>
    </location>
    <ligand>
        <name>a divalent metal cation</name>
        <dbReference type="ChEBI" id="CHEBI:60240"/>
        <note>ligand shared between dimeric partners</note>
    </ligand>
</feature>
<keyword evidence="7" id="KW-0460">Magnesium</keyword>
<dbReference type="GO" id="GO:0050570">
    <property type="term" value="F:4-hydroxythreonine-4-phosphate dehydrogenase activity"/>
    <property type="evidence" value="ECO:0007669"/>
    <property type="project" value="UniProtKB-UniRule"/>
</dbReference>
<dbReference type="GO" id="GO:0042823">
    <property type="term" value="P:pyridoxal phosphate biosynthetic process"/>
    <property type="evidence" value="ECO:0007669"/>
    <property type="project" value="UniProtKB-UniRule"/>
</dbReference>
<evidence type="ECO:0000256" key="8">
    <source>
        <dbReference type="SAM" id="MobiDB-lite"/>
    </source>
</evidence>
<dbReference type="Proteomes" id="UP000295399">
    <property type="component" value="Unassembled WGS sequence"/>
</dbReference>
<dbReference type="PANTHER" id="PTHR30004">
    <property type="entry name" value="4-HYDROXYTHREONINE-4-PHOSPHATE DEHYDROGENASE"/>
    <property type="match status" value="1"/>
</dbReference>
<comment type="miscellaneous">
    <text evidence="7">The active site is located at the dimer interface.</text>
</comment>
<feature type="binding site" evidence="7">
    <location>
        <position position="294"/>
    </location>
    <ligand>
        <name>substrate</name>
    </ligand>
</feature>
<feature type="binding site" evidence="7">
    <location>
        <position position="155"/>
    </location>
    <ligand>
        <name>substrate</name>
    </ligand>
</feature>
<evidence type="ECO:0000256" key="1">
    <source>
        <dbReference type="ARBA" id="ARBA00022490"/>
    </source>
</evidence>
<dbReference type="EMBL" id="SLXO01000001">
    <property type="protein sequence ID" value="TCP38431.1"/>
    <property type="molecule type" value="Genomic_DNA"/>
</dbReference>
<comment type="subcellular location">
    <subcellularLocation>
        <location evidence="7">Cytoplasm</location>
    </subcellularLocation>
</comment>
<gene>
    <name evidence="7" type="primary">pdxA</name>
    <name evidence="9" type="ORF">EV659_101335</name>
</gene>
<proteinExistence type="inferred from homology"/>
<keyword evidence="5 7" id="KW-0520">NAD</keyword>
<keyword evidence="7" id="KW-0862">Zinc</keyword>
<dbReference type="InterPro" id="IPR005255">
    <property type="entry name" value="PdxA_fam"/>
</dbReference>
<dbReference type="InParanoid" id="A0A4R2PWA5"/>
<feature type="binding site" evidence="7">
    <location>
        <position position="154"/>
    </location>
    <ligand>
        <name>substrate</name>
    </ligand>
</feature>
<evidence type="ECO:0000256" key="6">
    <source>
        <dbReference type="ARBA" id="ARBA00023096"/>
    </source>
</evidence>
<comment type="caution">
    <text evidence="9">The sequence shown here is derived from an EMBL/GenBank/DDBJ whole genome shotgun (WGS) entry which is preliminary data.</text>
</comment>
<dbReference type="InterPro" id="IPR037510">
    <property type="entry name" value="PdxA"/>
</dbReference>
<dbReference type="FunCoup" id="A0A4R2PWA5">
    <property type="interactions" value="294"/>
</dbReference>
<reference evidence="9 10" key="1">
    <citation type="submission" date="2019-03" db="EMBL/GenBank/DDBJ databases">
        <title>Genomic Encyclopedia of Type Strains, Phase IV (KMG-IV): sequencing the most valuable type-strain genomes for metagenomic binning, comparative biology and taxonomic classification.</title>
        <authorList>
            <person name="Goeker M."/>
        </authorList>
    </citation>
    <scope>NUCLEOTIDE SEQUENCE [LARGE SCALE GENOMIC DNA]</scope>
    <source>
        <strain evidence="9 10">DSM 2132</strain>
    </source>
</reference>
<feature type="binding site" evidence="7">
    <location>
        <position position="312"/>
    </location>
    <ligand>
        <name>substrate</name>
    </ligand>
</feature>
<feature type="region of interest" description="Disordered" evidence="8">
    <location>
        <begin position="1"/>
        <end position="26"/>
    </location>
</feature>
<feature type="binding site" evidence="7">
    <location>
        <position position="303"/>
    </location>
    <ligand>
        <name>substrate</name>
    </ligand>
</feature>
<dbReference type="Gene3D" id="3.40.718.10">
    <property type="entry name" value="Isopropylmalate Dehydrogenase"/>
    <property type="match status" value="1"/>
</dbReference>
<dbReference type="SUPFAM" id="SSF53659">
    <property type="entry name" value="Isocitrate/Isopropylmalate dehydrogenase-like"/>
    <property type="match status" value="1"/>
</dbReference>
<keyword evidence="4 7" id="KW-0560">Oxidoreductase</keyword>
<keyword evidence="10" id="KW-1185">Reference proteome</keyword>
<dbReference type="RefSeq" id="WP_132706858.1">
    <property type="nucleotide sequence ID" value="NZ_JACIGF010000001.1"/>
</dbReference>
<feature type="binding site" evidence="7">
    <location>
        <position position="231"/>
    </location>
    <ligand>
        <name>a divalent metal cation</name>
        <dbReference type="ChEBI" id="CHEBI:60240"/>
        <note>ligand shared between dimeric partners</note>
    </ligand>
</feature>
<dbReference type="GO" id="GO:0051287">
    <property type="term" value="F:NAD binding"/>
    <property type="evidence" value="ECO:0007669"/>
    <property type="project" value="InterPro"/>
</dbReference>
<dbReference type="EC" id="1.1.1.262" evidence="7"/>
<evidence type="ECO:0000256" key="2">
    <source>
        <dbReference type="ARBA" id="ARBA00022723"/>
    </source>
</evidence>
<accession>A0A4R2PWA5</accession>
<dbReference type="PANTHER" id="PTHR30004:SF6">
    <property type="entry name" value="D-THREONATE 4-PHOSPHATE DEHYDROGENASE"/>
    <property type="match status" value="1"/>
</dbReference>
<dbReference type="GO" id="GO:0008615">
    <property type="term" value="P:pyridoxine biosynthetic process"/>
    <property type="evidence" value="ECO:0007669"/>
    <property type="project" value="UniProtKB-UniRule"/>
</dbReference>
<keyword evidence="7" id="KW-0170">Cobalt</keyword>
<comment type="cofactor">
    <cofactor evidence="7">
        <name>Zn(2+)</name>
        <dbReference type="ChEBI" id="CHEBI:29105"/>
    </cofactor>
    <cofactor evidence="7">
        <name>Mg(2+)</name>
        <dbReference type="ChEBI" id="CHEBI:18420"/>
    </cofactor>
    <cofactor evidence="7">
        <name>Co(2+)</name>
        <dbReference type="ChEBI" id="CHEBI:48828"/>
    </cofactor>
    <text evidence="7">Binds 1 divalent metal cation per subunit. Can use ions such as Zn(2+), Mg(2+) or Co(2+).</text>
</comment>
<evidence type="ECO:0000256" key="3">
    <source>
        <dbReference type="ARBA" id="ARBA00022857"/>
    </source>
</evidence>
<keyword evidence="2 7" id="KW-0479">Metal-binding</keyword>
<dbReference type="GO" id="GO:0005737">
    <property type="term" value="C:cytoplasm"/>
    <property type="evidence" value="ECO:0007669"/>
    <property type="project" value="UniProtKB-SubCell"/>
</dbReference>
<evidence type="ECO:0000313" key="10">
    <source>
        <dbReference type="Proteomes" id="UP000295399"/>
    </source>
</evidence>
<comment type="subunit">
    <text evidence="7">Homodimer.</text>
</comment>
<comment type="pathway">
    <text evidence="7">Cofactor biosynthesis; pyridoxine 5'-phosphate biosynthesis; pyridoxine 5'-phosphate from D-erythrose 4-phosphate: step 4/5.</text>
</comment>
<feature type="binding site" evidence="7">
    <location>
        <position position="186"/>
    </location>
    <ligand>
        <name>a divalent metal cation</name>
        <dbReference type="ChEBI" id="CHEBI:60240"/>
        <note>ligand shared between dimeric partners</note>
    </ligand>
</feature>
<name>A0A4R2PWA5_RHOSA</name>
<dbReference type="GO" id="GO:0008270">
    <property type="term" value="F:zinc ion binding"/>
    <property type="evidence" value="ECO:0007669"/>
    <property type="project" value="UniProtKB-UniRule"/>
</dbReference>
<dbReference type="HAMAP" id="MF_00536">
    <property type="entry name" value="PdxA"/>
    <property type="match status" value="1"/>
</dbReference>
<dbReference type="GO" id="GO:0000287">
    <property type="term" value="F:magnesium ion binding"/>
    <property type="evidence" value="ECO:0007669"/>
    <property type="project" value="UniProtKB-UniRule"/>
</dbReference>
<keyword evidence="1 7" id="KW-0963">Cytoplasm</keyword>
<dbReference type="GO" id="GO:0050897">
    <property type="term" value="F:cobalt ion binding"/>
    <property type="evidence" value="ECO:0007669"/>
    <property type="project" value="UniProtKB-UniRule"/>
</dbReference>
<evidence type="ECO:0000256" key="5">
    <source>
        <dbReference type="ARBA" id="ARBA00023027"/>
    </source>
</evidence>
<protein>
    <recommendedName>
        <fullName evidence="7">4-hydroxythreonine-4-phosphate dehydrogenase</fullName>
        <ecNumber evidence="7">1.1.1.262</ecNumber>
    </recommendedName>
    <alternativeName>
        <fullName evidence="7">4-(phosphohydroxy)-L-threonine dehydrogenase</fullName>
    </alternativeName>
</protein>
<sequence length="355" mass="36395">MTEAVPAAPVDPAPSGGGDRDRPLALTMGDPAGVGPELALAAWHAARAAGDAPFLVVGAAQAFDAVPGRAVPIVAIDDPAKAAQAFATGLPVLKAADLAAQPVPGRPDVANAPATIAAIDRAVTLARAGAVAGLVTNPIAKHVLRASGFAHAGHTDYLAHLCGRPADAAVMMLAGRHLRTVPVTVHLPLAHVPAALTPERLTHVLRTTHRELQTRFGIAAPRLAVTGLNPHAGEDGMLGYEEQRVIAPVLDRLRGEGLDLAGPLPADTLFHAEARAGYDAAVAMYHDQALIPVKALDFFGTVNVTLGLEIVRTSPDHGTAFDRAGTNSARPDSLIAALRLARAMAARADATPVAS</sequence>
<dbReference type="Pfam" id="PF04166">
    <property type="entry name" value="PdxA"/>
    <property type="match status" value="1"/>
</dbReference>
<dbReference type="OrthoDB" id="9801783at2"/>
<feature type="compositionally biased region" description="Low complexity" evidence="8">
    <location>
        <begin position="1"/>
        <end position="14"/>
    </location>
</feature>
<dbReference type="AlphaFoldDB" id="A0A4R2PWA5"/>
<keyword evidence="3 7" id="KW-0521">NADP</keyword>